<evidence type="ECO:0000256" key="1">
    <source>
        <dbReference type="SAM" id="MobiDB-lite"/>
    </source>
</evidence>
<proteinExistence type="predicted"/>
<name>A0A178ER26_TRIRU</name>
<evidence type="ECO:0000313" key="2">
    <source>
        <dbReference type="EMBL" id="OAL62502.1"/>
    </source>
</evidence>
<sequence length="83" mass="8904">MEEHTQKPLYNSIEQDYPNFISTPSQAELSSRFLGAVTETPIGSESPVSTPTPGFFSSTPVPSSQISETQLTTATGASPRVTR</sequence>
<feature type="region of interest" description="Disordered" evidence="1">
    <location>
        <begin position="40"/>
        <end position="83"/>
    </location>
</feature>
<feature type="compositionally biased region" description="Polar residues" evidence="1">
    <location>
        <begin position="41"/>
        <end position="76"/>
    </location>
</feature>
<organism evidence="2 3">
    <name type="scientific">Trichophyton rubrum</name>
    <name type="common">Athlete's foot fungus</name>
    <name type="synonym">Epidermophyton rubrum</name>
    <dbReference type="NCBI Taxonomy" id="5551"/>
    <lineage>
        <taxon>Eukaryota</taxon>
        <taxon>Fungi</taxon>
        <taxon>Dikarya</taxon>
        <taxon>Ascomycota</taxon>
        <taxon>Pezizomycotina</taxon>
        <taxon>Eurotiomycetes</taxon>
        <taxon>Eurotiomycetidae</taxon>
        <taxon>Onygenales</taxon>
        <taxon>Arthrodermataceae</taxon>
        <taxon>Trichophyton</taxon>
    </lineage>
</organism>
<comment type="caution">
    <text evidence="2">The sequence shown here is derived from an EMBL/GenBank/DDBJ whole genome shotgun (WGS) entry which is preliminary data.</text>
</comment>
<reference evidence="2 3" key="1">
    <citation type="submission" date="2016-05" db="EMBL/GenBank/DDBJ databases">
        <title>Genome sequencing of Trichophyton rubrum CMCC(F)T1i isolated from hair.</title>
        <authorList>
            <person name="Zhan P."/>
            <person name="Tao Y."/>
            <person name="Liu W."/>
        </authorList>
    </citation>
    <scope>NUCLEOTIDE SEQUENCE [LARGE SCALE GENOMIC DNA]</scope>
    <source>
        <strain evidence="3">CMCC(F)T1i</strain>
    </source>
</reference>
<evidence type="ECO:0000313" key="3">
    <source>
        <dbReference type="Proteomes" id="UP000243015"/>
    </source>
</evidence>
<gene>
    <name evidence="2" type="ORF">A7C99_7088</name>
</gene>
<protein>
    <submittedName>
        <fullName evidence="2">Uncharacterized protein</fullName>
    </submittedName>
</protein>
<accession>A0A178ER26</accession>
<dbReference type="EMBL" id="LHPM01000019">
    <property type="protein sequence ID" value="OAL62502.1"/>
    <property type="molecule type" value="Genomic_DNA"/>
</dbReference>
<dbReference type="AlphaFoldDB" id="A0A178ER26"/>
<dbReference type="Proteomes" id="UP000243015">
    <property type="component" value="Unassembled WGS sequence"/>
</dbReference>